<protein>
    <submittedName>
        <fullName evidence="2">Uncharacterized protein</fullName>
    </submittedName>
</protein>
<evidence type="ECO:0000313" key="3">
    <source>
        <dbReference type="Proteomes" id="UP000529783"/>
    </source>
</evidence>
<dbReference type="AlphaFoldDB" id="A0A7Y9EC82"/>
<accession>A0A7Y9EC82</accession>
<sequence length="64" mass="6760">MSEARRHQADHAADELARFTAFEERGGALTAQTPSGDGTAAPDRVSRPPRSPPRPPLKPAPAST</sequence>
<feature type="compositionally biased region" description="Pro residues" evidence="1">
    <location>
        <begin position="49"/>
        <end position="64"/>
    </location>
</feature>
<proteinExistence type="predicted"/>
<organism evidence="2 3">
    <name type="scientific">Actinomadura luteofluorescens</name>
    <dbReference type="NCBI Taxonomy" id="46163"/>
    <lineage>
        <taxon>Bacteria</taxon>
        <taxon>Bacillati</taxon>
        <taxon>Actinomycetota</taxon>
        <taxon>Actinomycetes</taxon>
        <taxon>Streptosporangiales</taxon>
        <taxon>Thermomonosporaceae</taxon>
        <taxon>Actinomadura</taxon>
    </lineage>
</organism>
<name>A0A7Y9EC82_9ACTN</name>
<gene>
    <name evidence="2" type="ORF">BJY14_000703</name>
</gene>
<evidence type="ECO:0000256" key="1">
    <source>
        <dbReference type="SAM" id="MobiDB-lite"/>
    </source>
</evidence>
<feature type="region of interest" description="Disordered" evidence="1">
    <location>
        <begin position="1"/>
        <end position="64"/>
    </location>
</feature>
<reference evidence="2 3" key="1">
    <citation type="submission" date="2020-07" db="EMBL/GenBank/DDBJ databases">
        <title>Sequencing the genomes of 1000 actinobacteria strains.</title>
        <authorList>
            <person name="Klenk H.-P."/>
        </authorList>
    </citation>
    <scope>NUCLEOTIDE SEQUENCE [LARGE SCALE GENOMIC DNA]</scope>
    <source>
        <strain evidence="2 3">DSM 40398</strain>
    </source>
</reference>
<dbReference type="EMBL" id="JACCBA010000001">
    <property type="protein sequence ID" value="NYD44720.1"/>
    <property type="molecule type" value="Genomic_DNA"/>
</dbReference>
<dbReference type="Proteomes" id="UP000529783">
    <property type="component" value="Unassembled WGS sequence"/>
</dbReference>
<evidence type="ECO:0000313" key="2">
    <source>
        <dbReference type="EMBL" id="NYD44720.1"/>
    </source>
</evidence>
<keyword evidence="3" id="KW-1185">Reference proteome</keyword>
<comment type="caution">
    <text evidence="2">The sequence shown here is derived from an EMBL/GenBank/DDBJ whole genome shotgun (WGS) entry which is preliminary data.</text>
</comment>
<dbReference type="RefSeq" id="WP_246395782.1">
    <property type="nucleotide sequence ID" value="NZ_JACCBA010000001.1"/>
</dbReference>
<feature type="compositionally biased region" description="Basic and acidic residues" evidence="1">
    <location>
        <begin position="1"/>
        <end position="26"/>
    </location>
</feature>